<keyword evidence="3" id="KW-1185">Reference proteome</keyword>
<dbReference type="AlphaFoldDB" id="A0A081C0G0"/>
<feature type="transmembrane region" description="Helical" evidence="1">
    <location>
        <begin position="51"/>
        <end position="74"/>
    </location>
</feature>
<evidence type="ECO:0000313" key="3">
    <source>
        <dbReference type="Proteomes" id="UP000030661"/>
    </source>
</evidence>
<keyword evidence="1" id="KW-0812">Transmembrane</keyword>
<dbReference type="eggNOG" id="ENOG502ZQVN">
    <property type="taxonomic scope" value="Bacteria"/>
</dbReference>
<gene>
    <name evidence="2" type="ORF">U27_05038</name>
</gene>
<evidence type="ECO:0000313" key="2">
    <source>
        <dbReference type="EMBL" id="GAK58065.1"/>
    </source>
</evidence>
<sequence>MNIIAFLKRKQRVWTWIQILILAAFFMWFVQDLARQTIAVSLVSLLWGAKLLLYTLPQPLIWGVFLVIGTYILLKSLIPSQLFQSQKGGTVSETHGKVEKLADLFQLANQSEYSRRKLAQYLTTVTLDILEFQRQESREQLYRALQTGSLEIDQELRQYFQTALAKKTVSSSTGLWAKIHERFAAQKQQTPLDLEPVTIIRFLEDQLEGGGKKNRVSLKKPDF</sequence>
<evidence type="ECO:0000256" key="1">
    <source>
        <dbReference type="SAM" id="Phobius"/>
    </source>
</evidence>
<dbReference type="HOGENOM" id="CLU_1238187_0_0_0"/>
<accession>A0A081C0G0</accession>
<proteinExistence type="predicted"/>
<dbReference type="Proteomes" id="UP000030661">
    <property type="component" value="Unassembled WGS sequence"/>
</dbReference>
<keyword evidence="1" id="KW-0472">Membrane</keyword>
<name>A0A081C0G0_VECG1</name>
<dbReference type="STRING" id="1499967.U27_05038"/>
<feature type="transmembrane region" description="Helical" evidence="1">
    <location>
        <begin position="12"/>
        <end position="31"/>
    </location>
</feature>
<keyword evidence="1" id="KW-1133">Transmembrane helix</keyword>
<reference evidence="2" key="1">
    <citation type="journal article" date="2015" name="PeerJ">
        <title>First genomic representation of candidate bacterial phylum KSB3 points to enhanced environmental sensing as a trigger of wastewater bulking.</title>
        <authorList>
            <person name="Sekiguchi Y."/>
            <person name="Ohashi A."/>
            <person name="Parks D.H."/>
            <person name="Yamauchi T."/>
            <person name="Tyson G.W."/>
            <person name="Hugenholtz P."/>
        </authorList>
    </citation>
    <scope>NUCLEOTIDE SEQUENCE [LARGE SCALE GENOMIC DNA]</scope>
</reference>
<organism evidence="2">
    <name type="scientific">Vecturithrix granuli</name>
    <dbReference type="NCBI Taxonomy" id="1499967"/>
    <lineage>
        <taxon>Bacteria</taxon>
        <taxon>Candidatus Moduliflexota</taxon>
        <taxon>Candidatus Vecturitrichia</taxon>
        <taxon>Candidatus Vecturitrichales</taxon>
        <taxon>Candidatus Vecturitrichaceae</taxon>
        <taxon>Candidatus Vecturithrix</taxon>
    </lineage>
</organism>
<protein>
    <submittedName>
        <fullName evidence="2">Uncharacterized protein</fullName>
    </submittedName>
</protein>
<dbReference type="EMBL" id="DF820466">
    <property type="protein sequence ID" value="GAK58065.1"/>
    <property type="molecule type" value="Genomic_DNA"/>
</dbReference>